<reference evidence="14 15" key="1">
    <citation type="journal article" date="2019" name="Int. J. Syst. Evol. Microbiol.">
        <title>The Global Catalogue of Microorganisms (GCM) 10K type strain sequencing project: providing services to taxonomists for standard genome sequencing and annotation.</title>
        <authorList>
            <consortium name="The Broad Institute Genomics Platform"/>
            <consortium name="The Broad Institute Genome Sequencing Center for Infectious Disease"/>
            <person name="Wu L."/>
            <person name="Ma J."/>
        </authorList>
    </citation>
    <scope>NUCLEOTIDE SEQUENCE [LARGE SCALE GENOMIC DNA]</scope>
    <source>
        <strain evidence="14 15">CGMCC 1.12563</strain>
    </source>
</reference>
<evidence type="ECO:0000256" key="9">
    <source>
        <dbReference type="ARBA" id="ARBA00023065"/>
    </source>
</evidence>
<keyword evidence="4" id="KW-0633">Potassium transport</keyword>
<evidence type="ECO:0000256" key="10">
    <source>
        <dbReference type="ARBA" id="ARBA00023136"/>
    </source>
</evidence>
<evidence type="ECO:0000256" key="13">
    <source>
        <dbReference type="SAM" id="Phobius"/>
    </source>
</evidence>
<evidence type="ECO:0000256" key="6">
    <source>
        <dbReference type="ARBA" id="ARBA00022826"/>
    </source>
</evidence>
<protein>
    <submittedName>
        <fullName evidence="14">TMEM175 family protein</fullName>
    </submittedName>
</protein>
<dbReference type="GO" id="GO:0005267">
    <property type="term" value="F:potassium channel activity"/>
    <property type="evidence" value="ECO:0007669"/>
    <property type="project" value="UniProtKB-KW"/>
</dbReference>
<evidence type="ECO:0000256" key="12">
    <source>
        <dbReference type="ARBA" id="ARBA00034430"/>
    </source>
</evidence>
<comment type="caution">
    <text evidence="14">The sequence shown here is derived from an EMBL/GenBank/DDBJ whole genome shotgun (WGS) entry which is preliminary data.</text>
</comment>
<evidence type="ECO:0000256" key="4">
    <source>
        <dbReference type="ARBA" id="ARBA00022538"/>
    </source>
</evidence>
<evidence type="ECO:0000256" key="8">
    <source>
        <dbReference type="ARBA" id="ARBA00022989"/>
    </source>
</evidence>
<dbReference type="Proteomes" id="UP001597187">
    <property type="component" value="Unassembled WGS sequence"/>
</dbReference>
<keyword evidence="15" id="KW-1185">Reference proteome</keyword>
<feature type="transmembrane region" description="Helical" evidence="13">
    <location>
        <begin position="169"/>
        <end position="188"/>
    </location>
</feature>
<dbReference type="AlphaFoldDB" id="A0ABD6B1Y4"/>
<dbReference type="EMBL" id="JBHUDC010000011">
    <property type="protein sequence ID" value="MFD1515817.1"/>
    <property type="molecule type" value="Genomic_DNA"/>
</dbReference>
<comment type="subcellular location">
    <subcellularLocation>
        <location evidence="1">Membrane</location>
        <topology evidence="1">Multi-pass membrane protein</topology>
    </subcellularLocation>
</comment>
<evidence type="ECO:0000256" key="3">
    <source>
        <dbReference type="ARBA" id="ARBA00022448"/>
    </source>
</evidence>
<name>A0ABD6B1Y4_9EURY</name>
<keyword evidence="8 13" id="KW-1133">Transmembrane helix</keyword>
<comment type="catalytic activity">
    <reaction evidence="12">
        <text>K(+)(in) = K(+)(out)</text>
        <dbReference type="Rhea" id="RHEA:29463"/>
        <dbReference type="ChEBI" id="CHEBI:29103"/>
    </reaction>
</comment>
<keyword evidence="9" id="KW-0406">Ion transport</keyword>
<organism evidence="14 15">
    <name type="scientific">Halomarina rubra</name>
    <dbReference type="NCBI Taxonomy" id="2071873"/>
    <lineage>
        <taxon>Archaea</taxon>
        <taxon>Methanobacteriati</taxon>
        <taxon>Methanobacteriota</taxon>
        <taxon>Stenosarchaea group</taxon>
        <taxon>Halobacteria</taxon>
        <taxon>Halobacteriales</taxon>
        <taxon>Natronomonadaceae</taxon>
        <taxon>Halomarina</taxon>
    </lineage>
</organism>
<keyword evidence="3" id="KW-0813">Transport</keyword>
<dbReference type="RefSeq" id="WP_250875739.1">
    <property type="nucleotide sequence ID" value="NZ_JALXFV010000011.1"/>
</dbReference>
<feature type="transmembrane region" description="Helical" evidence="13">
    <location>
        <begin position="65"/>
        <end position="84"/>
    </location>
</feature>
<dbReference type="PANTHER" id="PTHR31462:SF5">
    <property type="entry name" value="ENDOSOMAL_LYSOSOMAL PROTON CHANNEL TMEM175"/>
    <property type="match status" value="1"/>
</dbReference>
<evidence type="ECO:0000256" key="1">
    <source>
        <dbReference type="ARBA" id="ARBA00004141"/>
    </source>
</evidence>
<evidence type="ECO:0000313" key="15">
    <source>
        <dbReference type="Proteomes" id="UP001597187"/>
    </source>
</evidence>
<keyword evidence="7" id="KW-0630">Potassium</keyword>
<feature type="transmembrane region" description="Helical" evidence="13">
    <location>
        <begin position="24"/>
        <end position="45"/>
    </location>
</feature>
<keyword evidence="5 13" id="KW-0812">Transmembrane</keyword>
<keyword evidence="10 13" id="KW-0472">Membrane</keyword>
<comment type="similarity">
    <text evidence="2">Belongs to the TMEM175 family.</text>
</comment>
<evidence type="ECO:0000256" key="2">
    <source>
        <dbReference type="ARBA" id="ARBA00006920"/>
    </source>
</evidence>
<feature type="transmembrane region" description="Helical" evidence="13">
    <location>
        <begin position="104"/>
        <end position="123"/>
    </location>
</feature>
<accession>A0ABD6B1Y4</accession>
<dbReference type="InterPro" id="IPR010617">
    <property type="entry name" value="TMEM175-like"/>
</dbReference>
<sequence length="226" mass="25023">MPYGRLSLHMAPSFRLESTETDRLVAFSDAVIAIAITLLVLELSVPTLPAGSTVAVLPTVIAEQWHEYLAYLLSFLVIALYWVLHRRVFIHIDRHSRGILWFNLLFLLFIALIPYATGVFVTYPSQLGVVVYAVMLALTGFSLTLLWGYASRKQLIEAGLASRTVEIQAARFLASPILLLMSAVIAVFDPTIAILSWVLLVPINAVFESRLIASLEDSPIESETPP</sequence>
<dbReference type="Pfam" id="PF06736">
    <property type="entry name" value="TMEM175"/>
    <property type="match status" value="1"/>
</dbReference>
<dbReference type="GO" id="GO:0016020">
    <property type="term" value="C:membrane"/>
    <property type="evidence" value="ECO:0007669"/>
    <property type="project" value="UniProtKB-SubCell"/>
</dbReference>
<feature type="transmembrane region" description="Helical" evidence="13">
    <location>
        <begin position="129"/>
        <end position="149"/>
    </location>
</feature>
<evidence type="ECO:0000256" key="11">
    <source>
        <dbReference type="ARBA" id="ARBA00023303"/>
    </source>
</evidence>
<gene>
    <name evidence="14" type="ORF">ACFSBT_21255</name>
</gene>
<keyword evidence="11" id="KW-0407">Ion channel</keyword>
<dbReference type="PANTHER" id="PTHR31462">
    <property type="entry name" value="ENDOSOMAL/LYSOSOMAL POTASSIUM CHANNEL TMEM175"/>
    <property type="match status" value="1"/>
</dbReference>
<evidence type="ECO:0000256" key="5">
    <source>
        <dbReference type="ARBA" id="ARBA00022692"/>
    </source>
</evidence>
<evidence type="ECO:0000256" key="7">
    <source>
        <dbReference type="ARBA" id="ARBA00022958"/>
    </source>
</evidence>
<keyword evidence="6" id="KW-0631">Potassium channel</keyword>
<evidence type="ECO:0000313" key="14">
    <source>
        <dbReference type="EMBL" id="MFD1515817.1"/>
    </source>
</evidence>
<proteinExistence type="inferred from homology"/>